<dbReference type="EMBL" id="HBGS01052253">
    <property type="protein sequence ID" value="CAD9469789.1"/>
    <property type="molecule type" value="Transcribed_RNA"/>
</dbReference>
<dbReference type="PRINTS" id="PR00056">
    <property type="entry name" value="HSFDOMAIN"/>
</dbReference>
<evidence type="ECO:0000256" key="1">
    <source>
        <dbReference type="ARBA" id="ARBA00004123"/>
    </source>
</evidence>
<accession>A0A7S2E0M1</accession>
<dbReference type="AlphaFoldDB" id="A0A7S2E0M1"/>
<comment type="similarity">
    <text evidence="4">Belongs to the HSF family.</text>
</comment>
<dbReference type="GO" id="GO:0003700">
    <property type="term" value="F:DNA-binding transcription factor activity"/>
    <property type="evidence" value="ECO:0007669"/>
    <property type="project" value="InterPro"/>
</dbReference>
<evidence type="ECO:0000256" key="2">
    <source>
        <dbReference type="ARBA" id="ARBA00023125"/>
    </source>
</evidence>
<dbReference type="InterPro" id="IPR036388">
    <property type="entry name" value="WH-like_DNA-bd_sf"/>
</dbReference>
<feature type="domain" description="HSF-type DNA-binding" evidence="5">
    <location>
        <begin position="44"/>
        <end position="144"/>
    </location>
</feature>
<name>A0A7S2E0M1_9STRA</name>
<reference evidence="6" key="1">
    <citation type="submission" date="2021-01" db="EMBL/GenBank/DDBJ databases">
        <authorList>
            <person name="Corre E."/>
            <person name="Pelletier E."/>
            <person name="Niang G."/>
            <person name="Scheremetjew M."/>
            <person name="Finn R."/>
            <person name="Kale V."/>
            <person name="Holt S."/>
            <person name="Cochrane G."/>
            <person name="Meng A."/>
            <person name="Brown T."/>
            <person name="Cohen L."/>
        </authorList>
    </citation>
    <scope>NUCLEOTIDE SEQUENCE</scope>
    <source>
        <strain evidence="6">CCMP1381</strain>
    </source>
</reference>
<keyword evidence="3" id="KW-0539">Nucleus</keyword>
<evidence type="ECO:0000256" key="4">
    <source>
        <dbReference type="RuleBase" id="RU004020"/>
    </source>
</evidence>
<dbReference type="GO" id="GO:0005634">
    <property type="term" value="C:nucleus"/>
    <property type="evidence" value="ECO:0007669"/>
    <property type="project" value="UniProtKB-SubCell"/>
</dbReference>
<sequence length="144" mass="16707">MAHPMKSRKSIWMYLLSSPICIGVKEVVSHNRMIEDQDKTPMFKTSDFIAMLFQIIKLENPPLISWRRGSVNIHNPVQVATELLPKYYRHSRFSSFIRNLNKHGFTKTKDTGKLAPCTLSHPQLSEQDDPTAHLDMWLNKSSKR</sequence>
<proteinExistence type="inferred from homology"/>
<protein>
    <recommendedName>
        <fullName evidence="5">HSF-type DNA-binding domain-containing protein</fullName>
    </recommendedName>
</protein>
<dbReference type="InterPro" id="IPR000232">
    <property type="entry name" value="HSF_DNA-bd"/>
</dbReference>
<keyword evidence="2" id="KW-0238">DNA-binding</keyword>
<dbReference type="PANTHER" id="PTHR10015:SF427">
    <property type="entry name" value="HEAT SHOCK FACTOR PROTEIN"/>
    <property type="match status" value="1"/>
</dbReference>
<comment type="subcellular location">
    <subcellularLocation>
        <location evidence="1">Nucleus</location>
    </subcellularLocation>
</comment>
<evidence type="ECO:0000256" key="3">
    <source>
        <dbReference type="ARBA" id="ARBA00023242"/>
    </source>
</evidence>
<dbReference type="PANTHER" id="PTHR10015">
    <property type="entry name" value="HEAT SHOCK TRANSCRIPTION FACTOR"/>
    <property type="match status" value="1"/>
</dbReference>
<evidence type="ECO:0000313" key="6">
    <source>
        <dbReference type="EMBL" id="CAD9469789.1"/>
    </source>
</evidence>
<dbReference type="SMART" id="SM00415">
    <property type="entry name" value="HSF"/>
    <property type="match status" value="1"/>
</dbReference>
<dbReference type="GO" id="GO:0043565">
    <property type="term" value="F:sequence-specific DNA binding"/>
    <property type="evidence" value="ECO:0007669"/>
    <property type="project" value="InterPro"/>
</dbReference>
<dbReference type="SUPFAM" id="SSF46785">
    <property type="entry name" value="Winged helix' DNA-binding domain"/>
    <property type="match status" value="1"/>
</dbReference>
<gene>
    <name evidence="6" type="ORF">DSPE1174_LOCUS26992</name>
</gene>
<dbReference type="InterPro" id="IPR036390">
    <property type="entry name" value="WH_DNA-bd_sf"/>
</dbReference>
<dbReference type="Pfam" id="PF00447">
    <property type="entry name" value="HSF_DNA-bind"/>
    <property type="match status" value="1"/>
</dbReference>
<dbReference type="Gene3D" id="1.10.10.10">
    <property type="entry name" value="Winged helix-like DNA-binding domain superfamily/Winged helix DNA-binding domain"/>
    <property type="match status" value="1"/>
</dbReference>
<organism evidence="6">
    <name type="scientific">Octactis speculum</name>
    <dbReference type="NCBI Taxonomy" id="3111310"/>
    <lineage>
        <taxon>Eukaryota</taxon>
        <taxon>Sar</taxon>
        <taxon>Stramenopiles</taxon>
        <taxon>Ochrophyta</taxon>
        <taxon>Dictyochophyceae</taxon>
        <taxon>Dictyochales</taxon>
        <taxon>Dictyochaceae</taxon>
        <taxon>Octactis</taxon>
    </lineage>
</organism>
<evidence type="ECO:0000259" key="5">
    <source>
        <dbReference type="SMART" id="SM00415"/>
    </source>
</evidence>